<accession>A0A6C0AYD5</accession>
<sequence length="88" mass="10672">MNKIIYSIYMANDKYILFAFLIFIILFMSYWNTHKIEQNSKDLESFTSYYNSIYNETARNCRYLNRDVKEYFDSKISGITDNFGKKKK</sequence>
<reference evidence="2" key="1">
    <citation type="journal article" date="2020" name="Nature">
        <title>Giant virus diversity and host interactions through global metagenomics.</title>
        <authorList>
            <person name="Schulz F."/>
            <person name="Roux S."/>
            <person name="Paez-Espino D."/>
            <person name="Jungbluth S."/>
            <person name="Walsh D.A."/>
            <person name="Denef V.J."/>
            <person name="McMahon K.D."/>
            <person name="Konstantinidis K.T."/>
            <person name="Eloe-Fadrosh E.A."/>
            <person name="Kyrpides N.C."/>
            <person name="Woyke T."/>
        </authorList>
    </citation>
    <scope>NUCLEOTIDE SEQUENCE</scope>
    <source>
        <strain evidence="2">GVMAG-S-ERX555965-48</strain>
    </source>
</reference>
<proteinExistence type="predicted"/>
<organism evidence="2">
    <name type="scientific">viral metagenome</name>
    <dbReference type="NCBI Taxonomy" id="1070528"/>
    <lineage>
        <taxon>unclassified sequences</taxon>
        <taxon>metagenomes</taxon>
        <taxon>organismal metagenomes</taxon>
    </lineage>
</organism>
<feature type="transmembrane region" description="Helical" evidence="1">
    <location>
        <begin position="15"/>
        <end position="33"/>
    </location>
</feature>
<evidence type="ECO:0000256" key="1">
    <source>
        <dbReference type="SAM" id="Phobius"/>
    </source>
</evidence>
<dbReference type="EMBL" id="MN738784">
    <property type="protein sequence ID" value="QHS84360.1"/>
    <property type="molecule type" value="Genomic_DNA"/>
</dbReference>
<keyword evidence="1" id="KW-1133">Transmembrane helix</keyword>
<keyword evidence="1" id="KW-0472">Membrane</keyword>
<protein>
    <submittedName>
        <fullName evidence="2">Uncharacterized protein</fullName>
    </submittedName>
</protein>
<keyword evidence="1" id="KW-0812">Transmembrane</keyword>
<evidence type="ECO:0000313" key="2">
    <source>
        <dbReference type="EMBL" id="QHS84360.1"/>
    </source>
</evidence>
<dbReference type="AlphaFoldDB" id="A0A6C0AYD5"/>
<name>A0A6C0AYD5_9ZZZZ</name>